<protein>
    <submittedName>
        <fullName evidence="2">Uncharacterized protein</fullName>
    </submittedName>
</protein>
<gene>
    <name evidence="2" type="ORF">E3N88_40950</name>
</gene>
<keyword evidence="3" id="KW-1185">Reference proteome</keyword>
<keyword evidence="1" id="KW-1133">Transmembrane helix</keyword>
<dbReference type="EMBL" id="SZYD01000019">
    <property type="protein sequence ID" value="KAD2393973.1"/>
    <property type="molecule type" value="Genomic_DNA"/>
</dbReference>
<feature type="transmembrane region" description="Helical" evidence="1">
    <location>
        <begin position="32"/>
        <end position="50"/>
    </location>
</feature>
<evidence type="ECO:0000256" key="1">
    <source>
        <dbReference type="SAM" id="Phobius"/>
    </source>
</evidence>
<name>A0A5N6LP17_9ASTR</name>
<dbReference type="AlphaFoldDB" id="A0A5N6LP17"/>
<reference evidence="2 3" key="1">
    <citation type="submission" date="2019-05" db="EMBL/GenBank/DDBJ databases">
        <title>Mikania micrantha, genome provides insights into the molecular mechanism of rapid growth.</title>
        <authorList>
            <person name="Liu B."/>
        </authorList>
    </citation>
    <scope>NUCLEOTIDE SEQUENCE [LARGE SCALE GENOMIC DNA]</scope>
    <source>
        <strain evidence="2">NLD-2019</strain>
        <tissue evidence="2">Leaf</tissue>
    </source>
</reference>
<sequence>MIRSTKSACLGAESATTSLSTRHFRFHRRQTFSLLPPVTIATLMIVIILTTRRLLGVATLLVEADEQDPDCHLVSCVLDASFDVKSQINQRQWKSFPMSFEIQNENRYISDQKHGVQTTYLSLDSELRMYGWSYRSSGGGLLEKSPGSDGCGGEGEKNVEDVKWCKKG</sequence>
<keyword evidence="1" id="KW-0472">Membrane</keyword>
<accession>A0A5N6LP17</accession>
<dbReference type="Proteomes" id="UP000326396">
    <property type="component" value="Linkage Group LG9"/>
</dbReference>
<proteinExistence type="predicted"/>
<evidence type="ECO:0000313" key="3">
    <source>
        <dbReference type="Proteomes" id="UP000326396"/>
    </source>
</evidence>
<keyword evidence="1" id="KW-0812">Transmembrane</keyword>
<organism evidence="2 3">
    <name type="scientific">Mikania micrantha</name>
    <name type="common">bitter vine</name>
    <dbReference type="NCBI Taxonomy" id="192012"/>
    <lineage>
        <taxon>Eukaryota</taxon>
        <taxon>Viridiplantae</taxon>
        <taxon>Streptophyta</taxon>
        <taxon>Embryophyta</taxon>
        <taxon>Tracheophyta</taxon>
        <taxon>Spermatophyta</taxon>
        <taxon>Magnoliopsida</taxon>
        <taxon>eudicotyledons</taxon>
        <taxon>Gunneridae</taxon>
        <taxon>Pentapetalae</taxon>
        <taxon>asterids</taxon>
        <taxon>campanulids</taxon>
        <taxon>Asterales</taxon>
        <taxon>Asteraceae</taxon>
        <taxon>Asteroideae</taxon>
        <taxon>Heliantheae alliance</taxon>
        <taxon>Eupatorieae</taxon>
        <taxon>Mikania</taxon>
    </lineage>
</organism>
<comment type="caution">
    <text evidence="2">The sequence shown here is derived from an EMBL/GenBank/DDBJ whole genome shotgun (WGS) entry which is preliminary data.</text>
</comment>
<evidence type="ECO:0000313" key="2">
    <source>
        <dbReference type="EMBL" id="KAD2393973.1"/>
    </source>
</evidence>